<evidence type="ECO:0008006" key="5">
    <source>
        <dbReference type="Google" id="ProtNLM"/>
    </source>
</evidence>
<evidence type="ECO:0000259" key="1">
    <source>
        <dbReference type="Pfam" id="PF07463"/>
    </source>
</evidence>
<comment type="caution">
    <text evidence="3">The sequence shown here is derived from an EMBL/GenBank/DDBJ whole genome shotgun (WGS) entry which is preliminary data.</text>
</comment>
<dbReference type="SUPFAM" id="SSF54060">
    <property type="entry name" value="His-Me finger endonucleases"/>
    <property type="match status" value="1"/>
</dbReference>
<gene>
    <name evidence="3" type="ORF">CWS20_17645</name>
</gene>
<dbReference type="InterPro" id="IPR010902">
    <property type="entry name" value="NUMOD4"/>
</dbReference>
<feature type="domain" description="HNH nuclease" evidence="2">
    <location>
        <begin position="74"/>
        <end position="115"/>
    </location>
</feature>
<name>A0A2N0ZDU2_9BACI</name>
<keyword evidence="4" id="KW-1185">Reference proteome</keyword>
<organism evidence="3 4">
    <name type="scientific">Cytobacillus horneckiae</name>
    <dbReference type="NCBI Taxonomy" id="549687"/>
    <lineage>
        <taxon>Bacteria</taxon>
        <taxon>Bacillati</taxon>
        <taxon>Bacillota</taxon>
        <taxon>Bacilli</taxon>
        <taxon>Bacillales</taxon>
        <taxon>Bacillaceae</taxon>
        <taxon>Cytobacillus</taxon>
    </lineage>
</organism>
<accession>A0A2N0ZDU2</accession>
<dbReference type="AlphaFoldDB" id="A0A2N0ZDU2"/>
<dbReference type="Proteomes" id="UP000233343">
    <property type="component" value="Unassembled WGS sequence"/>
</dbReference>
<dbReference type="InterPro" id="IPR003615">
    <property type="entry name" value="HNH_nuc"/>
</dbReference>
<dbReference type="Gene3D" id="3.90.75.20">
    <property type="match status" value="1"/>
</dbReference>
<protein>
    <recommendedName>
        <fullName evidence="5">Endonuclease</fullName>
    </recommendedName>
</protein>
<dbReference type="GO" id="GO:0016788">
    <property type="term" value="F:hydrolase activity, acting on ester bonds"/>
    <property type="evidence" value="ECO:0007669"/>
    <property type="project" value="InterPro"/>
</dbReference>
<feature type="domain" description="NUMOD4" evidence="1">
    <location>
        <begin position="7"/>
        <end position="63"/>
    </location>
</feature>
<dbReference type="Pfam" id="PF13392">
    <property type="entry name" value="HNH_3"/>
    <property type="match status" value="1"/>
</dbReference>
<reference evidence="3 4" key="1">
    <citation type="journal article" date="2010" name="Int. J. Syst. Evol. Microbiol.">
        <title>Bacillus horneckiae sp. nov., isolated from a spacecraft-assembly clean room.</title>
        <authorList>
            <person name="Vaishampayan P."/>
            <person name="Probst A."/>
            <person name="Krishnamurthi S."/>
            <person name="Ghosh S."/>
            <person name="Osman S."/>
            <person name="McDowall A."/>
            <person name="Ruckmani A."/>
            <person name="Mayilraj S."/>
            <person name="Venkateswaran K."/>
        </authorList>
    </citation>
    <scope>NUCLEOTIDE SEQUENCE [LARGE SCALE GENOMIC DNA]</scope>
    <source>
        <strain evidence="4">1PO1SC</strain>
    </source>
</reference>
<evidence type="ECO:0000259" key="2">
    <source>
        <dbReference type="Pfam" id="PF13392"/>
    </source>
</evidence>
<dbReference type="EMBL" id="PISD01000039">
    <property type="protein sequence ID" value="PKG27676.1"/>
    <property type="molecule type" value="Genomic_DNA"/>
</dbReference>
<dbReference type="Pfam" id="PF07463">
    <property type="entry name" value="NUMOD4"/>
    <property type="match status" value="1"/>
</dbReference>
<evidence type="ECO:0000313" key="3">
    <source>
        <dbReference type="EMBL" id="PKG27676.1"/>
    </source>
</evidence>
<proteinExistence type="predicted"/>
<dbReference type="InterPro" id="IPR044925">
    <property type="entry name" value="His-Me_finger_sf"/>
</dbReference>
<evidence type="ECO:0000313" key="4">
    <source>
        <dbReference type="Proteomes" id="UP000233343"/>
    </source>
</evidence>
<sequence>MGLIELEIWKDISGYEGLYQVSNKGRVKSLERTIVRSDGQNKTIAEKILKQGTSSKGYQQINLCQNGKQKTMKIHRLVSEAFIPNPENKPQVNHSNGNKQNNYVSNLEWATNGENIKHAYDTGLMGVTKRRISVRKQVI</sequence>